<sequence>MGADIHLCVEKINKSGEWEAVKRVIQEEVNYYEKKLKESEGKTYDYRAYYEERLKEAKEGSLLGF</sequence>
<organism evidence="1 2">
    <name type="scientific">Paenactinomyces guangxiensis</name>
    <dbReference type="NCBI Taxonomy" id="1490290"/>
    <lineage>
        <taxon>Bacteria</taxon>
        <taxon>Bacillati</taxon>
        <taxon>Bacillota</taxon>
        <taxon>Bacilli</taxon>
        <taxon>Bacillales</taxon>
        <taxon>Thermoactinomycetaceae</taxon>
        <taxon>Paenactinomyces</taxon>
    </lineage>
</organism>
<gene>
    <name evidence="1" type="ORF">H1191_14145</name>
</gene>
<protein>
    <submittedName>
        <fullName evidence="1">Uncharacterized protein</fullName>
    </submittedName>
</protein>
<reference evidence="1 2" key="1">
    <citation type="submission" date="2020-07" db="EMBL/GenBank/DDBJ databases">
        <authorList>
            <person name="Feng H."/>
        </authorList>
    </citation>
    <scope>NUCLEOTIDE SEQUENCE [LARGE SCALE GENOMIC DNA]</scope>
    <source>
        <strain evidence="2">s-10</strain>
    </source>
</reference>
<name>A0A7W1WSV4_9BACL</name>
<dbReference type="AlphaFoldDB" id="A0A7W1WSV4"/>
<proteinExistence type="predicted"/>
<accession>A0A7W1WSV4</accession>
<keyword evidence="2" id="KW-1185">Reference proteome</keyword>
<dbReference type="EMBL" id="JACEIQ010000015">
    <property type="protein sequence ID" value="MBA4495443.1"/>
    <property type="molecule type" value="Genomic_DNA"/>
</dbReference>
<dbReference type="RefSeq" id="WP_181752894.1">
    <property type="nucleotide sequence ID" value="NZ_JACEIQ010000015.1"/>
</dbReference>
<dbReference type="Proteomes" id="UP000535491">
    <property type="component" value="Unassembled WGS sequence"/>
</dbReference>
<comment type="caution">
    <text evidence="1">The sequence shown here is derived from an EMBL/GenBank/DDBJ whole genome shotgun (WGS) entry which is preliminary data.</text>
</comment>
<evidence type="ECO:0000313" key="1">
    <source>
        <dbReference type="EMBL" id="MBA4495443.1"/>
    </source>
</evidence>
<evidence type="ECO:0000313" key="2">
    <source>
        <dbReference type="Proteomes" id="UP000535491"/>
    </source>
</evidence>